<dbReference type="EMBL" id="LT669839">
    <property type="protein sequence ID" value="SHD78016.1"/>
    <property type="molecule type" value="Genomic_DNA"/>
</dbReference>
<gene>
    <name evidence="3" type="ORF">CUESP1_2676</name>
</gene>
<evidence type="ECO:0000256" key="1">
    <source>
        <dbReference type="SAM" id="SignalP"/>
    </source>
</evidence>
<sequence>MEKLKFKSVMFAMVLALLISCIPLNGFAEEDSLSKNIQKVKTLFKIGEEYEHFNKHQYDVFNGKNITNLSWSGQNRHISVDVDEEGNIIGYWKSEYSTDKNPRIYKFPKITKEQGEKAAKDFIKKLYPDILDKIKSRDEDELYSTYRKDNLREYGYSFMRIENDILFNENNVYIGVDNQTGEVTSFSINWENDLVFTDLKGIISKEEAKKVYKNNIDLELLYKIKETDKDIKPYLGYNILDTDKTVDAKTKDILSTSYKSMYSIYGPISYQSMENMSIEEESKLIDSKKIISRKEAGEKILDTFKLGEEYEVNSHKLKGNKEKDIYIWEVMVMKQVGNHGSGTSATINAKTGEIIDFSDPGSWGTDEEKAKYSKEELLEKAKEIIKNNSPEKYNEVEYIEDENEDLIYGENNISNFLFIRKVNGVKVENNGFRIALSNVTGSVLSYNYNWSDLEFESPNNLIEKDKAKEILLEDRELDLEYQIENKDKEKKNIKLVYDFRDKYLAVDAKEAGVIDNRKELGEKLAIKKYKDIENSFAKNQIQKLQNYIYLFQEDEFKPKQEITQKEFFQLLAQTKDIYYIYEDQNRIYERFIHEGILKEEEKNMEAKVN</sequence>
<feature type="chain" id="PRO_5011957006" evidence="1">
    <location>
        <begin position="29"/>
        <end position="609"/>
    </location>
</feature>
<evidence type="ECO:0000313" key="4">
    <source>
        <dbReference type="Proteomes" id="UP000245423"/>
    </source>
</evidence>
<dbReference type="OrthoDB" id="2473368at2"/>
<dbReference type="InterPro" id="IPR032599">
    <property type="entry name" value="YcdB/YcdC_rep_domain"/>
</dbReference>
<name>A0A1M4PR73_9FIRM</name>
<dbReference type="RefSeq" id="WP_109840691.1">
    <property type="nucleotide sequence ID" value="NZ_LT669839.1"/>
</dbReference>
<protein>
    <submittedName>
        <fullName evidence="3">Putative Peptidase propeptide domain-containing protein</fullName>
    </submittedName>
</protein>
<dbReference type="PROSITE" id="PS51257">
    <property type="entry name" value="PROKAR_LIPOPROTEIN"/>
    <property type="match status" value="1"/>
</dbReference>
<dbReference type="Pfam" id="PF16244">
    <property type="entry name" value="DUF4901"/>
    <property type="match status" value="2"/>
</dbReference>
<keyword evidence="4" id="KW-1185">Reference proteome</keyword>
<feature type="signal peptide" evidence="1">
    <location>
        <begin position="1"/>
        <end position="28"/>
    </location>
</feature>
<organism evidence="3 4">
    <name type="scientific">[Clostridium] ultunense Esp</name>
    <dbReference type="NCBI Taxonomy" id="1288971"/>
    <lineage>
        <taxon>Bacteria</taxon>
        <taxon>Bacillati</taxon>
        <taxon>Bacillota</taxon>
        <taxon>Tissierellia</taxon>
        <taxon>Tissierellales</taxon>
        <taxon>Tepidimicrobiaceae</taxon>
        <taxon>Schnuerera</taxon>
    </lineage>
</organism>
<proteinExistence type="predicted"/>
<dbReference type="Proteomes" id="UP000245423">
    <property type="component" value="Chromosome 1"/>
</dbReference>
<reference evidence="3 4" key="1">
    <citation type="submission" date="2016-11" db="EMBL/GenBank/DDBJ databases">
        <authorList>
            <person name="Manzoor S."/>
        </authorList>
    </citation>
    <scope>NUCLEOTIDE SEQUENCE [LARGE SCALE GENOMIC DNA]</scope>
    <source>
        <strain evidence="3">Clostridium ultunense strain Esp</strain>
    </source>
</reference>
<keyword evidence="1" id="KW-0732">Signal</keyword>
<dbReference type="AlphaFoldDB" id="A0A1M4PR73"/>
<evidence type="ECO:0000313" key="3">
    <source>
        <dbReference type="EMBL" id="SHD78016.1"/>
    </source>
</evidence>
<accession>A0A1M4PR73</accession>
<feature type="domain" description="YcdB/YcdC repeated" evidence="2">
    <location>
        <begin position="36"/>
        <end position="190"/>
    </location>
</feature>
<feature type="domain" description="YcdB/YcdC repeated" evidence="2">
    <location>
        <begin position="303"/>
        <end position="450"/>
    </location>
</feature>
<evidence type="ECO:0000259" key="2">
    <source>
        <dbReference type="Pfam" id="PF16244"/>
    </source>
</evidence>